<proteinExistence type="predicted"/>
<dbReference type="EMBL" id="JAFIRN010000013">
    <property type="protein sequence ID" value="KAG5837612.1"/>
    <property type="molecule type" value="Genomic_DNA"/>
</dbReference>
<comment type="caution">
    <text evidence="1">The sequence shown here is derived from an EMBL/GenBank/DDBJ whole genome shotgun (WGS) entry which is preliminary data.</text>
</comment>
<organism evidence="1 2">
    <name type="scientific">Anguilla anguilla</name>
    <name type="common">European freshwater eel</name>
    <name type="synonym">Muraena anguilla</name>
    <dbReference type="NCBI Taxonomy" id="7936"/>
    <lineage>
        <taxon>Eukaryota</taxon>
        <taxon>Metazoa</taxon>
        <taxon>Chordata</taxon>
        <taxon>Craniata</taxon>
        <taxon>Vertebrata</taxon>
        <taxon>Euteleostomi</taxon>
        <taxon>Actinopterygii</taxon>
        <taxon>Neopterygii</taxon>
        <taxon>Teleostei</taxon>
        <taxon>Anguilliformes</taxon>
        <taxon>Anguillidae</taxon>
        <taxon>Anguilla</taxon>
    </lineage>
</organism>
<protein>
    <submittedName>
        <fullName evidence="1">Uncharacterized protein</fullName>
    </submittedName>
</protein>
<sequence>MGGRQVKIRGRLRRLLRSVRATSHACRLHTAAAQILQTHQMCNSCVPRHSPPDVQLLRSASLSTSPGYGRPWLALRQELPVLCFGRTRSDCYISIRTFTCEHSYRTLYL</sequence>
<name>A0A9D3RS38_ANGAN</name>
<evidence type="ECO:0000313" key="1">
    <source>
        <dbReference type="EMBL" id="KAG5837612.1"/>
    </source>
</evidence>
<keyword evidence="2" id="KW-1185">Reference proteome</keyword>
<reference evidence="1" key="1">
    <citation type="submission" date="2021-01" db="EMBL/GenBank/DDBJ databases">
        <title>A chromosome-scale assembly of European eel, Anguilla anguilla.</title>
        <authorList>
            <person name="Henkel C."/>
            <person name="Jong-Raadsen S.A."/>
            <person name="Dufour S."/>
            <person name="Weltzien F.-A."/>
            <person name="Palstra A.P."/>
            <person name="Pelster B."/>
            <person name="Spaink H.P."/>
            <person name="Van Den Thillart G.E."/>
            <person name="Jansen H."/>
            <person name="Zahm M."/>
            <person name="Klopp C."/>
            <person name="Cedric C."/>
            <person name="Louis A."/>
            <person name="Berthelot C."/>
            <person name="Parey E."/>
            <person name="Roest Crollius H."/>
            <person name="Montfort J."/>
            <person name="Robinson-Rechavi M."/>
            <person name="Bucao C."/>
            <person name="Bouchez O."/>
            <person name="Gislard M."/>
            <person name="Lluch J."/>
            <person name="Milhes M."/>
            <person name="Lampietro C."/>
            <person name="Lopez Roques C."/>
            <person name="Donnadieu C."/>
            <person name="Braasch I."/>
            <person name="Desvignes T."/>
            <person name="Postlethwait J."/>
            <person name="Bobe J."/>
            <person name="Guiguen Y."/>
            <person name="Dirks R."/>
        </authorList>
    </citation>
    <scope>NUCLEOTIDE SEQUENCE</scope>
    <source>
        <strain evidence="1">Tag_6206</strain>
        <tissue evidence="1">Liver</tissue>
    </source>
</reference>
<dbReference type="AlphaFoldDB" id="A0A9D3RS38"/>
<evidence type="ECO:0000313" key="2">
    <source>
        <dbReference type="Proteomes" id="UP001044222"/>
    </source>
</evidence>
<accession>A0A9D3RS38</accession>
<dbReference type="Proteomes" id="UP001044222">
    <property type="component" value="Chromosome 13"/>
</dbReference>
<gene>
    <name evidence="1" type="ORF">ANANG_G00241200</name>
</gene>